<organism evidence="2 3">
    <name type="scientific">Piedraia hortae CBS 480.64</name>
    <dbReference type="NCBI Taxonomy" id="1314780"/>
    <lineage>
        <taxon>Eukaryota</taxon>
        <taxon>Fungi</taxon>
        <taxon>Dikarya</taxon>
        <taxon>Ascomycota</taxon>
        <taxon>Pezizomycotina</taxon>
        <taxon>Dothideomycetes</taxon>
        <taxon>Dothideomycetidae</taxon>
        <taxon>Capnodiales</taxon>
        <taxon>Piedraiaceae</taxon>
        <taxon>Piedraia</taxon>
    </lineage>
</organism>
<feature type="region of interest" description="Disordered" evidence="1">
    <location>
        <begin position="142"/>
        <end position="176"/>
    </location>
</feature>
<reference evidence="2" key="1">
    <citation type="journal article" date="2020" name="Stud. Mycol.">
        <title>101 Dothideomycetes genomes: a test case for predicting lifestyles and emergence of pathogens.</title>
        <authorList>
            <person name="Haridas S."/>
            <person name="Albert R."/>
            <person name="Binder M."/>
            <person name="Bloem J."/>
            <person name="Labutti K."/>
            <person name="Salamov A."/>
            <person name="Andreopoulos B."/>
            <person name="Baker S."/>
            <person name="Barry K."/>
            <person name="Bills G."/>
            <person name="Bluhm B."/>
            <person name="Cannon C."/>
            <person name="Castanera R."/>
            <person name="Culley D."/>
            <person name="Daum C."/>
            <person name="Ezra D."/>
            <person name="Gonzalez J."/>
            <person name="Henrissat B."/>
            <person name="Kuo A."/>
            <person name="Liang C."/>
            <person name="Lipzen A."/>
            <person name="Lutzoni F."/>
            <person name="Magnuson J."/>
            <person name="Mondo S."/>
            <person name="Nolan M."/>
            <person name="Ohm R."/>
            <person name="Pangilinan J."/>
            <person name="Park H.-J."/>
            <person name="Ramirez L."/>
            <person name="Alfaro M."/>
            <person name="Sun H."/>
            <person name="Tritt A."/>
            <person name="Yoshinaga Y."/>
            <person name="Zwiers L.-H."/>
            <person name="Turgeon B."/>
            <person name="Goodwin S."/>
            <person name="Spatafora J."/>
            <person name="Crous P."/>
            <person name="Grigoriev I."/>
        </authorList>
    </citation>
    <scope>NUCLEOTIDE SEQUENCE</scope>
    <source>
        <strain evidence="2">CBS 480.64</strain>
    </source>
</reference>
<accession>A0A6A7C0Q2</accession>
<sequence>MFEVNPPEAFDEPTNFEPGGDPMEINEATIETVVPEFGSSIPERLSSSAVSSTNDFEFPERPIAPVTKSFFENWSQQRRFDSPAAPSRTTISPRNPEANRRKKCCLQPQTYHLVLLNLWIPEDQSWFLESSLNRRYFFDERPAGAPRRSEQEKKPSAAAQEQDRLKTEGNLDSHGNIRELGRKHRHAGVTSRVVHTALRSSLRHVELKGPKTFKETQNSPQSELWMEAMRAEVSSLKKHEC</sequence>
<evidence type="ECO:0000256" key="1">
    <source>
        <dbReference type="SAM" id="MobiDB-lite"/>
    </source>
</evidence>
<dbReference type="EMBL" id="MU005975">
    <property type="protein sequence ID" value="KAF2861091.1"/>
    <property type="molecule type" value="Genomic_DNA"/>
</dbReference>
<dbReference type="AlphaFoldDB" id="A0A6A7C0Q2"/>
<gene>
    <name evidence="2" type="ORF">K470DRAFT_257239</name>
</gene>
<keyword evidence="3" id="KW-1185">Reference proteome</keyword>
<evidence type="ECO:0000313" key="2">
    <source>
        <dbReference type="EMBL" id="KAF2861091.1"/>
    </source>
</evidence>
<name>A0A6A7C0Q2_9PEZI</name>
<feature type="region of interest" description="Disordered" evidence="1">
    <location>
        <begin position="78"/>
        <end position="102"/>
    </location>
</feature>
<evidence type="ECO:0000313" key="3">
    <source>
        <dbReference type="Proteomes" id="UP000799421"/>
    </source>
</evidence>
<protein>
    <submittedName>
        <fullName evidence="2">Uncharacterized protein</fullName>
    </submittedName>
</protein>
<dbReference type="Proteomes" id="UP000799421">
    <property type="component" value="Unassembled WGS sequence"/>
</dbReference>
<proteinExistence type="predicted"/>
<feature type="region of interest" description="Disordered" evidence="1">
    <location>
        <begin position="1"/>
        <end position="23"/>
    </location>
</feature>